<reference evidence="3" key="1">
    <citation type="journal article" date="2019" name="Int. J. Syst. Evol. Microbiol.">
        <title>The Global Catalogue of Microorganisms (GCM) 10K type strain sequencing project: providing services to taxonomists for standard genome sequencing and annotation.</title>
        <authorList>
            <consortium name="The Broad Institute Genomics Platform"/>
            <consortium name="The Broad Institute Genome Sequencing Center for Infectious Disease"/>
            <person name="Wu L."/>
            <person name="Ma J."/>
        </authorList>
    </citation>
    <scope>NUCLEOTIDE SEQUENCE [LARGE SCALE GENOMIC DNA]</scope>
    <source>
        <strain evidence="3">NBRC 105830</strain>
    </source>
</reference>
<gene>
    <name evidence="2" type="ORF">GCM10025862_15340</name>
</gene>
<keyword evidence="3" id="KW-1185">Reference proteome</keyword>
<name>A0ABQ6HM25_9MICO</name>
<evidence type="ECO:0000313" key="2">
    <source>
        <dbReference type="EMBL" id="GMA19513.1"/>
    </source>
</evidence>
<proteinExistence type="predicted"/>
<accession>A0ABQ6HM25</accession>
<feature type="region of interest" description="Disordered" evidence="1">
    <location>
        <begin position="18"/>
        <end position="79"/>
    </location>
</feature>
<evidence type="ECO:0000256" key="1">
    <source>
        <dbReference type="SAM" id="MobiDB-lite"/>
    </source>
</evidence>
<organism evidence="2 3">
    <name type="scientific">Arsenicicoccus piscis</name>
    <dbReference type="NCBI Taxonomy" id="673954"/>
    <lineage>
        <taxon>Bacteria</taxon>
        <taxon>Bacillati</taxon>
        <taxon>Actinomycetota</taxon>
        <taxon>Actinomycetes</taxon>
        <taxon>Micrococcales</taxon>
        <taxon>Intrasporangiaceae</taxon>
        <taxon>Arsenicicoccus</taxon>
    </lineage>
</organism>
<comment type="caution">
    <text evidence="2">The sequence shown here is derived from an EMBL/GenBank/DDBJ whole genome shotgun (WGS) entry which is preliminary data.</text>
</comment>
<sequence>MKVPVVVQMARKISTIIATDGPDSHSHRDRPRTSAWAQPGLSMPNAPNARWNRPRGSENHAGPWIPNSPRKALTAPEFPKRNKKTVVMAIELVTDGK</sequence>
<dbReference type="Proteomes" id="UP001157109">
    <property type="component" value="Unassembled WGS sequence"/>
</dbReference>
<dbReference type="EMBL" id="BSUJ01000001">
    <property type="protein sequence ID" value="GMA19513.1"/>
    <property type="molecule type" value="Genomic_DNA"/>
</dbReference>
<evidence type="ECO:0000313" key="3">
    <source>
        <dbReference type="Proteomes" id="UP001157109"/>
    </source>
</evidence>
<protein>
    <submittedName>
        <fullName evidence="2">Uncharacterized protein</fullName>
    </submittedName>
</protein>